<keyword evidence="4" id="KW-0808">Transferase</keyword>
<dbReference type="OrthoDB" id="9796461at2"/>
<gene>
    <name evidence="4" type="ORF">SAMN05216258_12013</name>
</gene>
<organism evidence="4 5">
    <name type="scientific">Albimonas pacifica</name>
    <dbReference type="NCBI Taxonomy" id="1114924"/>
    <lineage>
        <taxon>Bacteria</taxon>
        <taxon>Pseudomonadati</taxon>
        <taxon>Pseudomonadota</taxon>
        <taxon>Alphaproteobacteria</taxon>
        <taxon>Rhodobacterales</taxon>
        <taxon>Paracoccaceae</taxon>
        <taxon>Albimonas</taxon>
    </lineage>
</organism>
<reference evidence="4 5" key="1">
    <citation type="submission" date="2016-10" db="EMBL/GenBank/DDBJ databases">
        <authorList>
            <person name="de Groot N.N."/>
        </authorList>
    </citation>
    <scope>NUCLEOTIDE SEQUENCE [LARGE SCALE GENOMIC DNA]</scope>
    <source>
        <strain evidence="4 5">CGMCC 1.11030</strain>
    </source>
</reference>
<dbReference type="GO" id="GO:0016747">
    <property type="term" value="F:acyltransferase activity, transferring groups other than amino-acyl groups"/>
    <property type="evidence" value="ECO:0007669"/>
    <property type="project" value="InterPro"/>
</dbReference>
<feature type="transmembrane region" description="Helical" evidence="1">
    <location>
        <begin position="7"/>
        <end position="25"/>
    </location>
</feature>
<dbReference type="PANTHER" id="PTHR23028">
    <property type="entry name" value="ACETYLTRANSFERASE"/>
    <property type="match status" value="1"/>
</dbReference>
<dbReference type="InterPro" id="IPR050879">
    <property type="entry name" value="Acyltransferase_3"/>
</dbReference>
<dbReference type="Pfam" id="PF19040">
    <property type="entry name" value="SGNH"/>
    <property type="match status" value="1"/>
</dbReference>
<dbReference type="RefSeq" id="WP_092866048.1">
    <property type="nucleotide sequence ID" value="NZ_FOQH01000020.1"/>
</dbReference>
<dbReference type="EMBL" id="FOQH01000020">
    <property type="protein sequence ID" value="SFJ24343.1"/>
    <property type="molecule type" value="Genomic_DNA"/>
</dbReference>
<evidence type="ECO:0000313" key="5">
    <source>
        <dbReference type="Proteomes" id="UP000199377"/>
    </source>
</evidence>
<keyword evidence="4" id="KW-0378">Hydrolase</keyword>
<evidence type="ECO:0000259" key="2">
    <source>
        <dbReference type="Pfam" id="PF01757"/>
    </source>
</evidence>
<dbReference type="AlphaFoldDB" id="A0A1I3PS48"/>
<dbReference type="GO" id="GO:0016020">
    <property type="term" value="C:membrane"/>
    <property type="evidence" value="ECO:0007669"/>
    <property type="project" value="TreeGrafter"/>
</dbReference>
<dbReference type="GO" id="GO:0009103">
    <property type="term" value="P:lipopolysaccharide biosynthetic process"/>
    <property type="evidence" value="ECO:0007669"/>
    <property type="project" value="TreeGrafter"/>
</dbReference>
<dbReference type="Proteomes" id="UP000199377">
    <property type="component" value="Unassembled WGS sequence"/>
</dbReference>
<evidence type="ECO:0000256" key="1">
    <source>
        <dbReference type="SAM" id="Phobius"/>
    </source>
</evidence>
<feature type="transmembrane region" description="Helical" evidence="1">
    <location>
        <begin position="31"/>
        <end position="51"/>
    </location>
</feature>
<feature type="domain" description="Acyltransferase 3" evidence="2">
    <location>
        <begin position="6"/>
        <end position="328"/>
    </location>
</feature>
<dbReference type="PANTHER" id="PTHR23028:SF53">
    <property type="entry name" value="ACYL_TRANSF_3 DOMAIN-CONTAINING PROTEIN"/>
    <property type="match status" value="1"/>
</dbReference>
<feature type="transmembrane region" description="Helical" evidence="1">
    <location>
        <begin position="271"/>
        <end position="292"/>
    </location>
</feature>
<feature type="transmembrane region" description="Helical" evidence="1">
    <location>
        <begin position="343"/>
        <end position="364"/>
    </location>
</feature>
<feature type="domain" description="SGNH" evidence="3">
    <location>
        <begin position="427"/>
        <end position="644"/>
    </location>
</feature>
<evidence type="ECO:0000259" key="3">
    <source>
        <dbReference type="Pfam" id="PF19040"/>
    </source>
</evidence>
<keyword evidence="1" id="KW-1133">Transmembrane helix</keyword>
<keyword evidence="1" id="KW-0812">Transmembrane</keyword>
<feature type="transmembrane region" description="Helical" evidence="1">
    <location>
        <begin position="163"/>
        <end position="182"/>
    </location>
</feature>
<sequence>MIYRREIDGLRTVAVGSVVLFHAGVPGFAGGFAGVDVFFVISGYLITVILLKDLEAGRFSIVKFYERRARRILPALSLVVAVTTAFAVGGLMLPDQLTTYFRSVVATALFAANFYFWRSIDYFSPSAEENPLLHMWSLAVEEQFYIVFPIFLALAWRYARRSIGAVMALTAVASLALAHYYAPIHAEAAFYFPVTRAWELLAGAMIAMTLRGGEPAKGPFATAMSLLGLALVLVSIVIVDESLPYPSLWTVPPVLGTALLIRYARPDDPAGWLLALAPMVFIGQLSYSIYLWHQPLFAFARISSFEPPSLTTFLLLSALTVPLSWLSWRFVEQPFRGREVSRRSIFALSGVSIALMVGAGLWVGTSPDAAWRLSRLTEADRPTFEVIEETRRGDAFKAPAVDLATLPEGQCVFRVDRITPALDRRLTDCAAAHGPGVLVLGDSHANGLYAMLREGSDAPFLAALNQGGCIPYQGLTGGPLRHVCPSPQEIQALVARHAGELGLVLYTQAFHIMHEDGENLRGAEGFHPEFAGDVAAYLAGIARHAPVLMLGPQGILGGDIRRLAPDRDLAAQLRDSYDPSLDAVREQAEAAFSAAMAQVGAPYLSKFELMGQKLPEEALVDGQLTYRDATHLSWFGSKVFGARLVRGLAEHGYGDLLPPRAGAAGAADAAAAGTEAAAGDVIR</sequence>
<dbReference type="GO" id="GO:0016787">
    <property type="term" value="F:hydrolase activity"/>
    <property type="evidence" value="ECO:0007669"/>
    <property type="project" value="UniProtKB-KW"/>
</dbReference>
<feature type="transmembrane region" description="Helical" evidence="1">
    <location>
        <begin position="72"/>
        <end position="93"/>
    </location>
</feature>
<accession>A0A1I3PS48</accession>
<keyword evidence="1" id="KW-0472">Membrane</keyword>
<feature type="transmembrane region" description="Helical" evidence="1">
    <location>
        <begin position="312"/>
        <end position="331"/>
    </location>
</feature>
<evidence type="ECO:0000313" key="4">
    <source>
        <dbReference type="EMBL" id="SFJ24343.1"/>
    </source>
</evidence>
<protein>
    <submittedName>
        <fullName evidence="4">Peptidoglycan/LPS O-acetylase OafA/YrhL, contains acyltransferase and SGNH-hydrolase domains</fullName>
    </submittedName>
</protein>
<dbReference type="InterPro" id="IPR043968">
    <property type="entry name" value="SGNH"/>
</dbReference>
<proteinExistence type="predicted"/>
<dbReference type="InterPro" id="IPR002656">
    <property type="entry name" value="Acyl_transf_3_dom"/>
</dbReference>
<name>A0A1I3PS48_9RHOB</name>
<keyword evidence="5" id="KW-1185">Reference proteome</keyword>
<feature type="transmembrane region" description="Helical" evidence="1">
    <location>
        <begin position="220"/>
        <end position="239"/>
    </location>
</feature>
<keyword evidence="4" id="KW-0012">Acyltransferase</keyword>
<dbReference type="Pfam" id="PF01757">
    <property type="entry name" value="Acyl_transf_3"/>
    <property type="match status" value="1"/>
</dbReference>